<comment type="cofactor">
    <cofactor evidence="1">
        <name>NAD(+)</name>
        <dbReference type="ChEBI" id="CHEBI:57540"/>
    </cofactor>
</comment>
<dbReference type="InterPro" id="IPR001509">
    <property type="entry name" value="Epimerase_deHydtase"/>
</dbReference>
<sequence length="344" mass="38272">MISREESIRKLAGSTVFLTGATGLIGSLMVRALLYYNVHANKGEKIKVIGFIRSLEKAKDVFQDAVSDPNLLLVEGNLAEPVKIDGAIDYIVHTASATTSKFFVDNPVETIEISYQGTKNILELAKEKKCKGMVYLSSMEMYGQTNPKLEKVEEEDLGYIDVLNVRSSYSEGKRISECLCAAYADEYHVPVRIARLAQTFGAGVQKSDNRVYAQFARSAVKGEDIVLHTAGKSYGNYCYTADVIRAIALLLEKGDVGQAYNVCNEETTRTIAEMAQMVAEEFGKGRSKVVFDIPQDAKTYGYAPDVKMHLSAEKLCKLGWKPQYGLKEMYRRMIADLHMTETED</sequence>
<gene>
    <name evidence="7" type="ORF">FLB61_01745</name>
</gene>
<proteinExistence type="predicted"/>
<keyword evidence="5" id="KW-1133">Transmembrane helix</keyword>
<evidence type="ECO:0000256" key="3">
    <source>
        <dbReference type="ARBA" id="ARBA00023027"/>
    </source>
</evidence>
<evidence type="ECO:0000256" key="1">
    <source>
        <dbReference type="ARBA" id="ARBA00001911"/>
    </source>
</evidence>
<organism evidence="7 8">
    <name type="scientific">Sellimonas caecigallum</name>
    <dbReference type="NCBI Taxonomy" id="2592333"/>
    <lineage>
        <taxon>Bacteria</taxon>
        <taxon>Bacillati</taxon>
        <taxon>Bacillota</taxon>
        <taxon>Clostridia</taxon>
        <taxon>Lachnospirales</taxon>
        <taxon>Lachnospiraceae</taxon>
        <taxon>Sellimonas</taxon>
    </lineage>
</organism>
<dbReference type="Gene3D" id="3.40.50.720">
    <property type="entry name" value="NAD(P)-binding Rossmann-like Domain"/>
    <property type="match status" value="1"/>
</dbReference>
<dbReference type="EMBL" id="VIRV01000001">
    <property type="protein sequence ID" value="MBY0757834.1"/>
    <property type="molecule type" value="Genomic_DNA"/>
</dbReference>
<evidence type="ECO:0000256" key="5">
    <source>
        <dbReference type="SAM" id="Phobius"/>
    </source>
</evidence>
<evidence type="ECO:0000256" key="2">
    <source>
        <dbReference type="ARBA" id="ARBA00022793"/>
    </source>
</evidence>
<dbReference type="PANTHER" id="PTHR43078:SF6">
    <property type="entry name" value="UDP-GLUCURONIC ACID DECARBOXYLASE 1"/>
    <property type="match status" value="1"/>
</dbReference>
<name>A0ABS7L459_9FIRM</name>
<evidence type="ECO:0000259" key="6">
    <source>
        <dbReference type="Pfam" id="PF01370"/>
    </source>
</evidence>
<feature type="transmembrane region" description="Helical" evidence="5">
    <location>
        <begin position="12"/>
        <end position="36"/>
    </location>
</feature>
<protein>
    <submittedName>
        <fullName evidence="7">NAD-dependent epimerase/dehydratase family protein</fullName>
    </submittedName>
</protein>
<keyword evidence="8" id="KW-1185">Reference proteome</keyword>
<comment type="caution">
    <text evidence="7">The sequence shown here is derived from an EMBL/GenBank/DDBJ whole genome shotgun (WGS) entry which is preliminary data.</text>
</comment>
<keyword evidence="5" id="KW-0812">Transmembrane</keyword>
<evidence type="ECO:0000313" key="8">
    <source>
        <dbReference type="Proteomes" id="UP000779049"/>
    </source>
</evidence>
<dbReference type="SUPFAM" id="SSF51735">
    <property type="entry name" value="NAD(P)-binding Rossmann-fold domains"/>
    <property type="match status" value="1"/>
</dbReference>
<evidence type="ECO:0000313" key="7">
    <source>
        <dbReference type="EMBL" id="MBY0757834.1"/>
    </source>
</evidence>
<keyword evidence="2" id="KW-0210">Decarboxylase</keyword>
<keyword evidence="5" id="KW-0472">Membrane</keyword>
<dbReference type="Proteomes" id="UP000779049">
    <property type="component" value="Unassembled WGS sequence"/>
</dbReference>
<dbReference type="PANTHER" id="PTHR43078">
    <property type="entry name" value="UDP-GLUCURONIC ACID DECARBOXYLASE-RELATED"/>
    <property type="match status" value="1"/>
</dbReference>
<evidence type="ECO:0000256" key="4">
    <source>
        <dbReference type="ARBA" id="ARBA00023239"/>
    </source>
</evidence>
<keyword evidence="3" id="KW-0520">NAD</keyword>
<dbReference type="InterPro" id="IPR044516">
    <property type="entry name" value="UXS-like"/>
</dbReference>
<reference evidence="7 8" key="1">
    <citation type="journal article" date="2020" name="New Microbes New Infect">
        <title>Sellimonas caecigallum sp. nov., description and genome sequence of a new member of the Sellimonas genus isolated from the cecum of feral chicken.</title>
        <authorList>
            <person name="Wongkuna S."/>
            <person name="Ghimire S."/>
            <person name="Antony L."/>
            <person name="Chankhamhaengdecha S."/>
            <person name="Janvilisri T."/>
            <person name="Scaria J."/>
        </authorList>
    </citation>
    <scope>NUCLEOTIDE SEQUENCE [LARGE SCALE GENOMIC DNA]</scope>
    <source>
        <strain evidence="7 8">SW451</strain>
    </source>
</reference>
<accession>A0ABS7L459</accession>
<keyword evidence="4" id="KW-0456">Lyase</keyword>
<feature type="domain" description="NAD-dependent epimerase/dehydratase" evidence="6">
    <location>
        <begin position="16"/>
        <end position="263"/>
    </location>
</feature>
<dbReference type="InterPro" id="IPR036291">
    <property type="entry name" value="NAD(P)-bd_dom_sf"/>
</dbReference>
<dbReference type="Pfam" id="PF01370">
    <property type="entry name" value="Epimerase"/>
    <property type="match status" value="1"/>
</dbReference>